<feature type="binding site" evidence="13">
    <location>
        <position position="110"/>
    </location>
    <ligand>
        <name>sn-glycerol 3-phosphate</name>
        <dbReference type="ChEBI" id="CHEBI:57597"/>
    </ligand>
</feature>
<evidence type="ECO:0000256" key="17">
    <source>
        <dbReference type="RuleBase" id="RU000437"/>
    </source>
</evidence>
<dbReference type="AlphaFoldDB" id="A0A0S7XTU8"/>
<dbReference type="NCBIfam" id="NF000942">
    <property type="entry name" value="PRK00094.1-4"/>
    <property type="match status" value="1"/>
</dbReference>
<feature type="binding site" evidence="13">
    <location>
        <position position="257"/>
    </location>
    <ligand>
        <name>NADPH</name>
        <dbReference type="ChEBI" id="CHEBI:57783"/>
    </ligand>
</feature>
<evidence type="ECO:0000256" key="11">
    <source>
        <dbReference type="ARBA" id="ARBA00069372"/>
    </source>
</evidence>
<keyword evidence="13" id="KW-0963">Cytoplasm</keyword>
<keyword evidence="8 13" id="KW-1208">Phospholipid metabolism</keyword>
<accession>A0A0S7XTU8</accession>
<dbReference type="PANTHER" id="PTHR11728">
    <property type="entry name" value="GLYCEROL-3-PHOSPHATE DEHYDROGENASE"/>
    <property type="match status" value="1"/>
</dbReference>
<evidence type="ECO:0000256" key="10">
    <source>
        <dbReference type="ARBA" id="ARBA00066687"/>
    </source>
</evidence>
<dbReference type="InterPro" id="IPR006168">
    <property type="entry name" value="G3P_DH_NAD-dep"/>
</dbReference>
<feature type="binding site" evidence="13">
    <location>
        <position position="256"/>
    </location>
    <ligand>
        <name>sn-glycerol 3-phosphate</name>
        <dbReference type="ChEBI" id="CHEBI:57597"/>
    </ligand>
</feature>
<dbReference type="GO" id="GO:0141153">
    <property type="term" value="F:glycerol-3-phosphate dehydrogenase (NADP+) activity"/>
    <property type="evidence" value="ECO:0007669"/>
    <property type="project" value="RHEA"/>
</dbReference>
<comment type="caution">
    <text evidence="13">Lacks conserved residue(s) required for the propagation of feature annotation.</text>
</comment>
<evidence type="ECO:0000256" key="2">
    <source>
        <dbReference type="ARBA" id="ARBA00022516"/>
    </source>
</evidence>
<organism evidence="20 21">
    <name type="scientific">candidate division WOR-1 bacterium DG_54_3</name>
    <dbReference type="NCBI Taxonomy" id="1703775"/>
    <lineage>
        <taxon>Bacteria</taxon>
        <taxon>Bacillati</taxon>
        <taxon>Saganbacteria</taxon>
    </lineage>
</organism>
<dbReference type="GO" id="GO:0005829">
    <property type="term" value="C:cytosol"/>
    <property type="evidence" value="ECO:0007669"/>
    <property type="project" value="TreeGrafter"/>
</dbReference>
<reference evidence="20 21" key="1">
    <citation type="journal article" date="2015" name="Microbiome">
        <title>Genomic resolution of linkages in carbon, nitrogen, and sulfur cycling among widespread estuary sediment bacteria.</title>
        <authorList>
            <person name="Baker B.J."/>
            <person name="Lazar C.S."/>
            <person name="Teske A.P."/>
            <person name="Dick G.J."/>
        </authorList>
    </citation>
    <scope>NUCLEOTIDE SEQUENCE [LARGE SCALE GENOMIC DNA]</scope>
    <source>
        <strain evidence="20">DG_54_3</strain>
    </source>
</reference>
<dbReference type="SUPFAM" id="SSF48179">
    <property type="entry name" value="6-phosphogluconate dehydrogenase C-terminal domain-like"/>
    <property type="match status" value="1"/>
</dbReference>
<dbReference type="Proteomes" id="UP000051861">
    <property type="component" value="Unassembled WGS sequence"/>
</dbReference>
<evidence type="ECO:0000256" key="4">
    <source>
        <dbReference type="ARBA" id="ARBA00023002"/>
    </source>
</evidence>
<dbReference type="Pfam" id="PF01210">
    <property type="entry name" value="NAD_Gly3P_dh_N"/>
    <property type="match status" value="1"/>
</dbReference>
<feature type="binding site" evidence="16">
    <location>
        <position position="87"/>
    </location>
    <ligand>
        <name>NAD(+)</name>
        <dbReference type="ChEBI" id="CHEBI:57540"/>
    </ligand>
</feature>
<feature type="binding site" evidence="13">
    <location>
        <position position="54"/>
    </location>
    <ligand>
        <name>NADPH</name>
        <dbReference type="ChEBI" id="CHEBI:57783"/>
    </ligand>
</feature>
<feature type="binding site" evidence="16">
    <location>
        <position position="257"/>
    </location>
    <ligand>
        <name>NAD(+)</name>
        <dbReference type="ChEBI" id="CHEBI:57540"/>
    </ligand>
</feature>
<feature type="binding site" evidence="13">
    <location>
        <position position="110"/>
    </location>
    <ligand>
        <name>NADPH</name>
        <dbReference type="ChEBI" id="CHEBI:57783"/>
    </ligand>
</feature>
<evidence type="ECO:0000256" key="7">
    <source>
        <dbReference type="ARBA" id="ARBA00023209"/>
    </source>
</evidence>
<sequence length="333" mass="36173">MPRNSTRKISVIGAGAWGTTLCILLQEKGYALTLWAYEKELVDQMKEFRENKLYLPGFQLPESIQITGEIEECKGSEIFIFAVPTQFLRKAAVQFKKIVGSRAIVVSVSKGIEDKTLKLPQEILKEELKVKNLAVLCGPNLSREIARGLPAATVVASKDMGIAKSIQELFTLERFRVYTNSDPLGVQLGGALKNIIAIAAGVADGLELGNNATASLMIRGIAEITRLGSAMGADPRTFAGLSGMGDLIATCSSKLSRNHQVGEQLARGKKLSQVRESMKHVAEGVITTRAALALGEKYGVELPVAREVYQVLYQGKDPYRSISDLMTRSVTSE</sequence>
<dbReference type="EC" id="1.1.1.94" evidence="10 13"/>
<gene>
    <name evidence="13" type="primary">gpsA</name>
    <name evidence="20" type="ORF">AMJ44_09735</name>
</gene>
<dbReference type="PROSITE" id="PS00957">
    <property type="entry name" value="NAD_G3PDH"/>
    <property type="match status" value="1"/>
</dbReference>
<comment type="pathway">
    <text evidence="13">Membrane lipid metabolism; glycerophospholipid metabolism.</text>
</comment>
<dbReference type="FunFam" id="1.10.1040.10:FF:000001">
    <property type="entry name" value="Glycerol-3-phosphate dehydrogenase [NAD(P)+]"/>
    <property type="match status" value="1"/>
</dbReference>
<evidence type="ECO:0000256" key="15">
    <source>
        <dbReference type="PIRSR" id="PIRSR000114-2"/>
    </source>
</evidence>
<feature type="domain" description="Glycerol-3-phosphate dehydrogenase NAD-dependent N-terminal" evidence="18">
    <location>
        <begin position="8"/>
        <end position="161"/>
    </location>
</feature>
<dbReference type="GO" id="GO:0046167">
    <property type="term" value="P:glycerol-3-phosphate biosynthetic process"/>
    <property type="evidence" value="ECO:0007669"/>
    <property type="project" value="UniProtKB-UniRule"/>
</dbReference>
<dbReference type="Gene3D" id="1.10.1040.10">
    <property type="entry name" value="N-(1-d-carboxylethyl)-l-norvaline Dehydrogenase, domain 2"/>
    <property type="match status" value="1"/>
</dbReference>
<evidence type="ECO:0000256" key="6">
    <source>
        <dbReference type="ARBA" id="ARBA00023098"/>
    </source>
</evidence>
<comment type="function">
    <text evidence="13">Catalyzes the reduction of the glycolytic intermediate dihydroxyacetone phosphate (DHAP) to sn-glycerol 3-phosphate (G3P), the key precursor for phospholipid synthesis.</text>
</comment>
<dbReference type="PATRIC" id="fig|1703775.3.peg.389"/>
<dbReference type="InterPro" id="IPR013328">
    <property type="entry name" value="6PGD_dom2"/>
</dbReference>
<dbReference type="InterPro" id="IPR036291">
    <property type="entry name" value="NAD(P)-bd_dom_sf"/>
</dbReference>
<evidence type="ECO:0000256" key="9">
    <source>
        <dbReference type="ARBA" id="ARBA00052716"/>
    </source>
</evidence>
<comment type="catalytic activity">
    <reaction evidence="13">
        <text>sn-glycerol 3-phosphate + NAD(+) = dihydroxyacetone phosphate + NADH + H(+)</text>
        <dbReference type="Rhea" id="RHEA:11092"/>
        <dbReference type="ChEBI" id="CHEBI:15378"/>
        <dbReference type="ChEBI" id="CHEBI:57540"/>
        <dbReference type="ChEBI" id="CHEBI:57597"/>
        <dbReference type="ChEBI" id="CHEBI:57642"/>
        <dbReference type="ChEBI" id="CHEBI:57945"/>
        <dbReference type="EC" id="1.1.1.94"/>
    </reaction>
</comment>
<evidence type="ECO:0000256" key="12">
    <source>
        <dbReference type="ARBA" id="ARBA00080511"/>
    </source>
</evidence>
<evidence type="ECO:0000256" key="14">
    <source>
        <dbReference type="PIRSR" id="PIRSR000114-1"/>
    </source>
</evidence>
<feature type="domain" description="Glycerol-3-phosphate dehydrogenase NAD-dependent C-terminal" evidence="19">
    <location>
        <begin position="182"/>
        <end position="320"/>
    </location>
</feature>
<feature type="active site" description="Proton acceptor" evidence="13 14">
    <location>
        <position position="193"/>
    </location>
</feature>
<dbReference type="FunFam" id="3.40.50.720:FF:000019">
    <property type="entry name" value="Glycerol-3-phosphate dehydrogenase [NAD(P)+]"/>
    <property type="match status" value="1"/>
</dbReference>
<evidence type="ECO:0000256" key="5">
    <source>
        <dbReference type="ARBA" id="ARBA00023027"/>
    </source>
</evidence>
<dbReference type="SUPFAM" id="SSF51735">
    <property type="entry name" value="NAD(P)-binding Rossmann-fold domains"/>
    <property type="match status" value="1"/>
</dbReference>
<dbReference type="HAMAP" id="MF_00394">
    <property type="entry name" value="NAD_Glyc3P_dehydrog"/>
    <property type="match status" value="1"/>
</dbReference>
<feature type="binding site" evidence="13">
    <location>
        <position position="258"/>
    </location>
    <ligand>
        <name>sn-glycerol 3-phosphate</name>
        <dbReference type="ChEBI" id="CHEBI:57597"/>
    </ligand>
</feature>
<evidence type="ECO:0000313" key="20">
    <source>
        <dbReference type="EMBL" id="KPJ65679.1"/>
    </source>
</evidence>
<dbReference type="PIRSF" id="PIRSF000114">
    <property type="entry name" value="Glycerol-3-P_dh"/>
    <property type="match status" value="1"/>
</dbReference>
<keyword evidence="13" id="KW-0547">Nucleotide-binding</keyword>
<proteinExistence type="inferred from homology"/>
<evidence type="ECO:0000256" key="13">
    <source>
        <dbReference type="HAMAP-Rule" id="MF_00394"/>
    </source>
</evidence>
<evidence type="ECO:0000256" key="8">
    <source>
        <dbReference type="ARBA" id="ARBA00023264"/>
    </source>
</evidence>
<feature type="binding site" evidence="16">
    <location>
        <begin position="13"/>
        <end position="18"/>
    </location>
    <ligand>
        <name>NAD(+)</name>
        <dbReference type="ChEBI" id="CHEBI:57540"/>
    </ligand>
</feature>
<dbReference type="InterPro" id="IPR011128">
    <property type="entry name" value="G3P_DH_NAD-dep_N"/>
</dbReference>
<dbReference type="GO" id="GO:0006650">
    <property type="term" value="P:glycerophospholipid metabolic process"/>
    <property type="evidence" value="ECO:0007669"/>
    <property type="project" value="UniProtKB-UniRule"/>
</dbReference>
<keyword evidence="3 13" id="KW-0521">NADP</keyword>
<feature type="binding site" evidence="15">
    <location>
        <position position="110"/>
    </location>
    <ligand>
        <name>substrate</name>
    </ligand>
</feature>
<dbReference type="GO" id="GO:0008654">
    <property type="term" value="P:phospholipid biosynthetic process"/>
    <property type="evidence" value="ECO:0007669"/>
    <property type="project" value="UniProtKB-KW"/>
</dbReference>
<evidence type="ECO:0000256" key="1">
    <source>
        <dbReference type="ARBA" id="ARBA00011009"/>
    </source>
</evidence>
<evidence type="ECO:0000313" key="21">
    <source>
        <dbReference type="Proteomes" id="UP000051861"/>
    </source>
</evidence>
<keyword evidence="2 13" id="KW-0444">Lipid biosynthesis</keyword>
<feature type="binding site" evidence="13">
    <location>
        <position position="138"/>
    </location>
    <ligand>
        <name>sn-glycerol 3-phosphate</name>
        <dbReference type="ChEBI" id="CHEBI:57597"/>
    </ligand>
</feature>
<feature type="binding site" evidence="13">
    <location>
        <position position="283"/>
    </location>
    <ligand>
        <name>NADPH</name>
        <dbReference type="ChEBI" id="CHEBI:57783"/>
    </ligand>
</feature>
<feature type="binding site" evidence="13">
    <location>
        <position position="142"/>
    </location>
    <ligand>
        <name>NADPH</name>
        <dbReference type="ChEBI" id="CHEBI:57783"/>
    </ligand>
</feature>
<dbReference type="InterPro" id="IPR006109">
    <property type="entry name" value="G3P_DH_NAD-dep_C"/>
</dbReference>
<dbReference type="GO" id="GO:0005975">
    <property type="term" value="P:carbohydrate metabolic process"/>
    <property type="evidence" value="ECO:0007669"/>
    <property type="project" value="InterPro"/>
</dbReference>
<comment type="catalytic activity">
    <reaction evidence="9">
        <text>sn-glycerol 3-phosphate + NADP(+) = dihydroxyacetone phosphate + NADPH + H(+)</text>
        <dbReference type="Rhea" id="RHEA:11096"/>
        <dbReference type="ChEBI" id="CHEBI:15378"/>
        <dbReference type="ChEBI" id="CHEBI:57597"/>
        <dbReference type="ChEBI" id="CHEBI:57642"/>
        <dbReference type="ChEBI" id="CHEBI:57783"/>
        <dbReference type="ChEBI" id="CHEBI:58349"/>
        <dbReference type="EC" id="1.1.1.94"/>
    </reaction>
    <physiologicalReaction direction="right-to-left" evidence="9">
        <dbReference type="Rhea" id="RHEA:11098"/>
    </physiologicalReaction>
</comment>
<dbReference type="GO" id="GO:0046168">
    <property type="term" value="P:glycerol-3-phosphate catabolic process"/>
    <property type="evidence" value="ECO:0007669"/>
    <property type="project" value="InterPro"/>
</dbReference>
<dbReference type="NCBIfam" id="NF000940">
    <property type="entry name" value="PRK00094.1-2"/>
    <property type="match status" value="1"/>
</dbReference>
<feature type="binding site" evidence="13">
    <location>
        <position position="281"/>
    </location>
    <ligand>
        <name>NADPH</name>
        <dbReference type="ChEBI" id="CHEBI:57783"/>
    </ligand>
</feature>
<feature type="binding site" evidence="13">
    <location>
        <position position="193"/>
    </location>
    <ligand>
        <name>sn-glycerol 3-phosphate</name>
        <dbReference type="ChEBI" id="CHEBI:57597"/>
    </ligand>
</feature>
<keyword evidence="6 13" id="KW-0443">Lipid metabolism</keyword>
<feature type="binding site" evidence="13">
    <location>
        <position position="257"/>
    </location>
    <ligand>
        <name>sn-glycerol 3-phosphate</name>
        <dbReference type="ChEBI" id="CHEBI:57597"/>
    </ligand>
</feature>
<dbReference type="InterPro" id="IPR008927">
    <property type="entry name" value="6-PGluconate_DH-like_C_sf"/>
</dbReference>
<dbReference type="Gene3D" id="3.40.50.720">
    <property type="entry name" value="NAD(P)-binding Rossmann-like Domain"/>
    <property type="match status" value="1"/>
</dbReference>
<dbReference type="UniPathway" id="UPA00940"/>
<keyword evidence="4 13" id="KW-0560">Oxidoreductase</keyword>
<dbReference type="PRINTS" id="PR00077">
    <property type="entry name" value="GPDHDRGNASE"/>
</dbReference>
<name>A0A0S7XTU8_UNCSA</name>
<keyword evidence="5 13" id="KW-0520">NAD</keyword>
<dbReference type="EMBL" id="LIZX01000106">
    <property type="protein sequence ID" value="KPJ65679.1"/>
    <property type="molecule type" value="Genomic_DNA"/>
</dbReference>
<feature type="binding site" evidence="15">
    <location>
        <begin position="257"/>
        <end position="258"/>
    </location>
    <ligand>
        <name>substrate</name>
    </ligand>
</feature>
<evidence type="ECO:0000259" key="19">
    <source>
        <dbReference type="Pfam" id="PF07479"/>
    </source>
</evidence>
<evidence type="ECO:0000256" key="16">
    <source>
        <dbReference type="PIRSR" id="PIRSR000114-3"/>
    </source>
</evidence>
<dbReference type="Pfam" id="PF07479">
    <property type="entry name" value="NAD_Gly3P_dh_C"/>
    <property type="match status" value="1"/>
</dbReference>
<comment type="caution">
    <text evidence="20">The sequence shown here is derived from an EMBL/GenBank/DDBJ whole genome shotgun (WGS) entry which is preliminary data.</text>
</comment>
<keyword evidence="7 13" id="KW-0594">Phospholipid biosynthesis</keyword>
<protein>
    <recommendedName>
        <fullName evidence="11 13">Glycerol-3-phosphate dehydrogenase [NAD(P)+]</fullName>
        <ecNumber evidence="10 13">1.1.1.94</ecNumber>
    </recommendedName>
    <alternativeName>
        <fullName evidence="13">NAD(P)(+)-dependent glycerol-3-phosphate dehydrogenase</fullName>
    </alternativeName>
    <alternativeName>
        <fullName evidence="12 13">NAD(P)H-dependent dihydroxyacetone-phosphate reductase</fullName>
    </alternativeName>
</protein>
<feature type="binding site" evidence="13">
    <location>
        <position position="17"/>
    </location>
    <ligand>
        <name>NADPH</name>
        <dbReference type="ChEBI" id="CHEBI:57783"/>
    </ligand>
</feature>
<evidence type="ECO:0000256" key="3">
    <source>
        <dbReference type="ARBA" id="ARBA00022857"/>
    </source>
</evidence>
<evidence type="ECO:0000259" key="18">
    <source>
        <dbReference type="Pfam" id="PF01210"/>
    </source>
</evidence>
<dbReference type="GO" id="GO:0051287">
    <property type="term" value="F:NAD binding"/>
    <property type="evidence" value="ECO:0007669"/>
    <property type="project" value="InterPro"/>
</dbReference>
<comment type="similarity">
    <text evidence="1 13 17">Belongs to the NAD-dependent glycerol-3-phosphate dehydrogenase family.</text>
</comment>
<comment type="subcellular location">
    <subcellularLocation>
        <location evidence="13">Cytoplasm</location>
    </subcellularLocation>
</comment>
<feature type="binding site" evidence="13">
    <location>
        <position position="246"/>
    </location>
    <ligand>
        <name>sn-glycerol 3-phosphate</name>
        <dbReference type="ChEBI" id="CHEBI:57597"/>
    </ligand>
</feature>
<dbReference type="GO" id="GO:0141152">
    <property type="term" value="F:glycerol-3-phosphate dehydrogenase (NAD+) activity"/>
    <property type="evidence" value="ECO:0007669"/>
    <property type="project" value="RHEA"/>
</dbReference>
<dbReference type="PANTHER" id="PTHR11728:SF1">
    <property type="entry name" value="GLYCEROL-3-PHOSPHATE DEHYDROGENASE [NAD(+)] 2, CHLOROPLASTIC"/>
    <property type="match status" value="1"/>
</dbReference>